<evidence type="ECO:0000256" key="1">
    <source>
        <dbReference type="ARBA" id="ARBA00022679"/>
    </source>
</evidence>
<keyword evidence="3" id="KW-1133">Transmembrane helix</keyword>
<reference evidence="6" key="1">
    <citation type="journal article" date="2019" name="Int. J. Syst. Evol. Microbiol.">
        <title>The Global Catalogue of Microorganisms (GCM) 10K type strain sequencing project: providing services to taxonomists for standard genome sequencing and annotation.</title>
        <authorList>
            <consortium name="The Broad Institute Genomics Platform"/>
            <consortium name="The Broad Institute Genome Sequencing Center for Infectious Disease"/>
            <person name="Wu L."/>
            <person name="Ma J."/>
        </authorList>
    </citation>
    <scope>NUCLEOTIDE SEQUENCE [LARGE SCALE GENOMIC DNA]</scope>
    <source>
        <strain evidence="6">CGMCC 4.7106</strain>
    </source>
</reference>
<comment type="caution">
    <text evidence="5">The sequence shown here is derived from an EMBL/GenBank/DDBJ whole genome shotgun (WGS) entry which is preliminary data.</text>
</comment>
<protein>
    <submittedName>
        <fullName evidence="5">M28 family peptidase</fullName>
    </submittedName>
</protein>
<dbReference type="Pfam" id="PF04389">
    <property type="entry name" value="Peptidase_M28"/>
    <property type="match status" value="1"/>
</dbReference>
<dbReference type="Proteomes" id="UP001597375">
    <property type="component" value="Unassembled WGS sequence"/>
</dbReference>
<evidence type="ECO:0000313" key="6">
    <source>
        <dbReference type="Proteomes" id="UP001597375"/>
    </source>
</evidence>
<organism evidence="5 6">
    <name type="scientific">Luteolibacter algae</name>
    <dbReference type="NCBI Taxonomy" id="454151"/>
    <lineage>
        <taxon>Bacteria</taxon>
        <taxon>Pseudomonadati</taxon>
        <taxon>Verrucomicrobiota</taxon>
        <taxon>Verrucomicrobiia</taxon>
        <taxon>Verrucomicrobiales</taxon>
        <taxon>Verrucomicrobiaceae</taxon>
        <taxon>Luteolibacter</taxon>
    </lineage>
</organism>
<evidence type="ECO:0000256" key="3">
    <source>
        <dbReference type="SAM" id="Phobius"/>
    </source>
</evidence>
<evidence type="ECO:0000256" key="2">
    <source>
        <dbReference type="ARBA" id="ARBA00023315"/>
    </source>
</evidence>
<keyword evidence="3" id="KW-0812">Transmembrane</keyword>
<keyword evidence="3" id="KW-0472">Membrane</keyword>
<dbReference type="EMBL" id="JBHUIT010000031">
    <property type="protein sequence ID" value="MFD2257746.1"/>
    <property type="molecule type" value="Genomic_DNA"/>
</dbReference>
<dbReference type="SUPFAM" id="SSF53187">
    <property type="entry name" value="Zn-dependent exopeptidases"/>
    <property type="match status" value="1"/>
</dbReference>
<proteinExistence type="predicted"/>
<dbReference type="InterPro" id="IPR007484">
    <property type="entry name" value="Peptidase_M28"/>
</dbReference>
<gene>
    <name evidence="5" type="ORF">ACFSSA_13780</name>
</gene>
<sequence length="313" mass="34245">MAPAANGVPVKTKWILLFLITAAAVAAIFLRNPGSQSSKLGEDAHAVTMEILAQGPRPPGSEGLDKVRALLKDKLENAGWAVTFQEFERDTSIGKIKFSNLRARFKTGKEDPWERQVRGILCAHIDSKYFKDKEFLAADDAASACAAIVVMAKNLAEEKPQQAADLELVLFDGEEAFAFNMTILDGLYGSRFYANSWRARDDKPKFGILLDMVGHKDLKIRIPSDSPEKLSSLMFSAAEKNGVSKHFGTAAGSIMDDHVPLNLVGIPTLDIIGDFPSTRWWHTPGDNASIISTESLGITIGVVEKMLDELLKE</sequence>
<keyword evidence="1" id="KW-0808">Transferase</keyword>
<accession>A0ABW5DCJ7</accession>
<dbReference type="Gene3D" id="3.40.630.10">
    <property type="entry name" value="Zn peptidases"/>
    <property type="match status" value="1"/>
</dbReference>
<evidence type="ECO:0000259" key="4">
    <source>
        <dbReference type="Pfam" id="PF04389"/>
    </source>
</evidence>
<dbReference type="PANTHER" id="PTHR12283:SF6">
    <property type="entry name" value="GLUTAMINYL-PEPTIDE CYCLOTRANSFERASE-RELATED"/>
    <property type="match status" value="1"/>
</dbReference>
<evidence type="ECO:0000313" key="5">
    <source>
        <dbReference type="EMBL" id="MFD2257746.1"/>
    </source>
</evidence>
<dbReference type="PANTHER" id="PTHR12283">
    <property type="entry name" value="GLUTAMINYL-PEPTIDE CYCLOTRANSFERASE"/>
    <property type="match status" value="1"/>
</dbReference>
<keyword evidence="6" id="KW-1185">Reference proteome</keyword>
<feature type="domain" description="Peptidase M28" evidence="4">
    <location>
        <begin position="119"/>
        <end position="298"/>
    </location>
</feature>
<feature type="transmembrane region" description="Helical" evidence="3">
    <location>
        <begin position="12"/>
        <end position="30"/>
    </location>
</feature>
<keyword evidence="2" id="KW-0012">Acyltransferase</keyword>
<name>A0ABW5DCJ7_9BACT</name>
<dbReference type="InterPro" id="IPR040234">
    <property type="entry name" value="QC/QCL"/>
</dbReference>